<sequence>MTDQHWTDRSLNAVWHPCTQMKAHEESPLLAIKNGRGVFLYDYEGNSYLDSISSWWTNLFGHANPSINQAIINQLGEVEHVMLAGMTHRPVVELSERLSALTGHHLGRAFYGSDGASAVEIALKMSFHYWRNVGLTKKSRFVCLQNSYHGETLGALGVTDIPLFSDTYSPLIQRPILCQSPVPLSDSVSLEEATQIAINDLKLTLAANHEEIACFILEPMIQCAAGMQMYSADYLKAARALCSEYQVLLIADEIAVGFGRTGKFFACEHAGIWPDLMTLSKGLTGGYLPLSVVLSTETIYQAFYQDDVRLGFLHSHSYTGNPLACTAAVATLDLFETSKALALVNDLANQLSTAFEWVKVDDRLTNIRQLGSILAFDVMVNRLPQNFSRKFASLALEHGLLIRPIGNTVYVMPPYIISSSEIEFLSNVIKICINALLKEKL</sequence>
<feature type="binding site" evidence="13">
    <location>
        <position position="148"/>
    </location>
    <ligand>
        <name>substrate</name>
    </ligand>
</feature>
<dbReference type="Gene3D" id="3.40.640.10">
    <property type="entry name" value="Type I PLP-dependent aspartate aminotransferase-like (Major domain)"/>
    <property type="match status" value="1"/>
</dbReference>
<evidence type="ECO:0000256" key="11">
    <source>
        <dbReference type="ARBA" id="ARBA00048449"/>
    </source>
</evidence>
<dbReference type="SUPFAM" id="SSF53383">
    <property type="entry name" value="PLP-dependent transferases"/>
    <property type="match status" value="1"/>
</dbReference>
<dbReference type="UniPathway" id="UPA00078">
    <property type="reaction ID" value="UER00160"/>
</dbReference>
<evidence type="ECO:0000313" key="15">
    <source>
        <dbReference type="Proteomes" id="UP000192708"/>
    </source>
</evidence>
<feature type="binding site" evidence="13">
    <location>
        <position position="252"/>
    </location>
    <ligand>
        <name>pyridoxal 5'-phosphate</name>
        <dbReference type="ChEBI" id="CHEBI:597326"/>
    </ligand>
</feature>
<comment type="subunit">
    <text evidence="4 13">Homodimer.</text>
</comment>
<reference evidence="14 15" key="1">
    <citation type="submission" date="2017-04" db="EMBL/GenBank/DDBJ databases">
        <authorList>
            <person name="Afonso C.L."/>
            <person name="Miller P.J."/>
            <person name="Scott M.A."/>
            <person name="Spackman E."/>
            <person name="Goraichik I."/>
            <person name="Dimitrov K.M."/>
            <person name="Suarez D.L."/>
            <person name="Swayne D.E."/>
        </authorList>
    </citation>
    <scope>NUCLEOTIDE SEQUENCE [LARGE SCALE GENOMIC DNA]</scope>
    <source>
        <strain evidence="14 15">VK13</strain>
    </source>
</reference>
<keyword evidence="6 13" id="KW-0032">Aminotransferase</keyword>
<evidence type="ECO:0000256" key="8">
    <source>
        <dbReference type="ARBA" id="ARBA00022691"/>
    </source>
</evidence>
<dbReference type="GO" id="GO:0004015">
    <property type="term" value="F:adenosylmethionine-8-amino-7-oxononanoate transaminase activity"/>
    <property type="evidence" value="ECO:0007669"/>
    <property type="project" value="UniProtKB-UniRule"/>
</dbReference>
<comment type="cofactor">
    <cofactor evidence="1 13">
        <name>pyridoxal 5'-phosphate</name>
        <dbReference type="ChEBI" id="CHEBI:597326"/>
    </cofactor>
</comment>
<dbReference type="InterPro" id="IPR049704">
    <property type="entry name" value="Aminotrans_3_PPA_site"/>
</dbReference>
<evidence type="ECO:0000256" key="3">
    <source>
        <dbReference type="ARBA" id="ARBA00005063"/>
    </source>
</evidence>
<evidence type="ECO:0000256" key="9">
    <source>
        <dbReference type="ARBA" id="ARBA00022756"/>
    </source>
</evidence>
<keyword evidence="10 13" id="KW-0663">Pyridoxal phosphate</keyword>
<dbReference type="Gene3D" id="3.90.1150.10">
    <property type="entry name" value="Aspartate Aminotransferase, domain 1"/>
    <property type="match status" value="1"/>
</dbReference>
<gene>
    <name evidence="13" type="primary">bioA</name>
    <name evidence="14" type="ORF">SAMN06296008_11711</name>
</gene>
<dbReference type="NCBIfam" id="NF004624">
    <property type="entry name" value="PRK05964.1"/>
    <property type="match status" value="1"/>
</dbReference>
<keyword evidence="8 13" id="KW-0949">S-adenosyl-L-methionine</keyword>
<accession>A0A1W2BYI6</accession>
<dbReference type="InterPro" id="IPR015422">
    <property type="entry name" value="PyrdxlP-dep_Trfase_small"/>
</dbReference>
<feature type="binding site" evidence="13">
    <location>
        <position position="403"/>
    </location>
    <ligand>
        <name>substrate</name>
    </ligand>
</feature>
<feature type="binding site" evidence="13">
    <location>
        <position position="281"/>
    </location>
    <ligand>
        <name>substrate</name>
    </ligand>
</feature>
<keyword evidence="15" id="KW-1185">Reference proteome</keyword>
<dbReference type="AlphaFoldDB" id="A0A1W2BYI6"/>
<dbReference type="GO" id="GO:0030170">
    <property type="term" value="F:pyridoxal phosphate binding"/>
    <property type="evidence" value="ECO:0007669"/>
    <property type="project" value="UniProtKB-UniRule"/>
</dbReference>
<evidence type="ECO:0000256" key="7">
    <source>
        <dbReference type="ARBA" id="ARBA00022679"/>
    </source>
</evidence>
<dbReference type="PROSITE" id="PS00600">
    <property type="entry name" value="AA_TRANSFER_CLASS_3"/>
    <property type="match status" value="1"/>
</dbReference>
<dbReference type="PIRSF" id="PIRSF000521">
    <property type="entry name" value="Transaminase_4ab_Lys_Orn"/>
    <property type="match status" value="1"/>
</dbReference>
<dbReference type="InterPro" id="IPR015421">
    <property type="entry name" value="PyrdxlP-dep_Trfase_major"/>
</dbReference>
<dbReference type="Proteomes" id="UP000192708">
    <property type="component" value="Unassembled WGS sequence"/>
</dbReference>
<keyword evidence="5 13" id="KW-0963">Cytoplasm</keyword>
<feature type="site" description="Participates in the substrate recognition with KAPA and in a stacking interaction with the adenine ring of SAM" evidence="13">
    <location>
        <position position="18"/>
    </location>
</feature>
<evidence type="ECO:0000256" key="4">
    <source>
        <dbReference type="ARBA" id="ARBA00011738"/>
    </source>
</evidence>
<proteinExistence type="inferred from homology"/>
<evidence type="ECO:0000256" key="2">
    <source>
        <dbReference type="ARBA" id="ARBA00004496"/>
    </source>
</evidence>
<dbReference type="GO" id="GO:0009102">
    <property type="term" value="P:biotin biosynthetic process"/>
    <property type="evidence" value="ECO:0007669"/>
    <property type="project" value="UniProtKB-UniRule"/>
</dbReference>
<evidence type="ECO:0000256" key="6">
    <source>
        <dbReference type="ARBA" id="ARBA00022576"/>
    </source>
</evidence>
<comment type="function">
    <text evidence="13">Catalyzes the transfer of the alpha-amino group from S-adenosyl-L-methionine (SAM) to 7-keto-8-aminopelargonic acid (KAPA) to form 7,8-diaminopelargonic acid (DAPA). It is the only aminotransferase known to utilize SAM as an amino donor.</text>
</comment>
<feature type="binding site" evidence="13">
    <location>
        <position position="315"/>
    </location>
    <ligand>
        <name>substrate</name>
    </ligand>
</feature>
<comment type="catalytic activity">
    <reaction evidence="11 13">
        <text>(8S)-8-amino-7-oxononanoate + S-adenosyl-L-methionine = S-adenosyl-4-methylsulfanyl-2-oxobutanoate + (7R,8S)-7,8-diammoniononanoate</text>
        <dbReference type="Rhea" id="RHEA:16861"/>
        <dbReference type="ChEBI" id="CHEBI:16490"/>
        <dbReference type="ChEBI" id="CHEBI:59789"/>
        <dbReference type="ChEBI" id="CHEBI:149468"/>
        <dbReference type="ChEBI" id="CHEBI:149469"/>
        <dbReference type="EC" id="2.6.1.62"/>
    </reaction>
</comment>
<dbReference type="HAMAP" id="MF_00834">
    <property type="entry name" value="BioA"/>
    <property type="match status" value="1"/>
</dbReference>
<feature type="binding site" evidence="13">
    <location>
        <position position="55"/>
    </location>
    <ligand>
        <name>substrate</name>
    </ligand>
</feature>
<dbReference type="OrthoDB" id="3398487at2"/>
<dbReference type="EMBL" id="FWXJ01000017">
    <property type="protein sequence ID" value="SMC78013.1"/>
    <property type="molecule type" value="Genomic_DNA"/>
</dbReference>
<protein>
    <recommendedName>
        <fullName evidence="13">Adenosylmethionine-8-amino-7-oxononanoate aminotransferase</fullName>
        <ecNumber evidence="13">2.6.1.62</ecNumber>
    </recommendedName>
    <alternativeName>
        <fullName evidence="13">7,8-diamino-pelargonic acid aminotransferase</fullName>
        <shortName evidence="13">DAPA AT</shortName>
        <shortName evidence="13">DAPA aminotransferase</shortName>
    </alternativeName>
    <alternativeName>
        <fullName evidence="13">7,8-diaminononanoate synthase</fullName>
        <shortName evidence="13">DANS</shortName>
    </alternativeName>
    <alternativeName>
        <fullName evidence="13">Diaminopelargonic acid synthase</fullName>
    </alternativeName>
</protein>
<dbReference type="InterPro" id="IPR015424">
    <property type="entry name" value="PyrdxlP-dep_Trfase"/>
</dbReference>
<feature type="binding site" evidence="13">
    <location>
        <begin position="115"/>
        <end position="116"/>
    </location>
    <ligand>
        <name>pyridoxal 5'-phosphate</name>
        <dbReference type="ChEBI" id="CHEBI:597326"/>
    </ligand>
</feature>
<comment type="similarity">
    <text evidence="12 13">Belongs to the class-III pyridoxal-phosphate-dependent aminotransferase family. BioA subfamily.</text>
</comment>
<evidence type="ECO:0000256" key="1">
    <source>
        <dbReference type="ARBA" id="ARBA00001933"/>
    </source>
</evidence>
<dbReference type="PANTHER" id="PTHR42684">
    <property type="entry name" value="ADENOSYLMETHIONINE-8-AMINO-7-OXONONANOATE AMINOTRANSFERASE"/>
    <property type="match status" value="1"/>
</dbReference>
<dbReference type="FunFam" id="3.40.640.10:FF:000078">
    <property type="entry name" value="Adenosylmethionine-8-amino-7-oxononanoate aminotransferase"/>
    <property type="match status" value="1"/>
</dbReference>
<dbReference type="CDD" id="cd00610">
    <property type="entry name" value="OAT_like"/>
    <property type="match status" value="1"/>
</dbReference>
<evidence type="ECO:0000313" key="14">
    <source>
        <dbReference type="EMBL" id="SMC78013.1"/>
    </source>
</evidence>
<dbReference type="InterPro" id="IPR005814">
    <property type="entry name" value="Aminotrans_3"/>
</dbReference>
<evidence type="ECO:0000256" key="5">
    <source>
        <dbReference type="ARBA" id="ARBA00022490"/>
    </source>
</evidence>
<dbReference type="Pfam" id="PF00202">
    <property type="entry name" value="Aminotran_3"/>
    <property type="match status" value="1"/>
</dbReference>
<dbReference type="InterPro" id="IPR005815">
    <property type="entry name" value="BioA"/>
</dbReference>
<keyword evidence="7 13" id="KW-0808">Transferase</keyword>
<feature type="modified residue" description="N6-(pyridoxal phosphate)lysine" evidence="13">
    <location>
        <position position="281"/>
    </location>
</feature>
<feature type="binding site" evidence="13">
    <location>
        <begin position="316"/>
        <end position="317"/>
    </location>
    <ligand>
        <name>pyridoxal 5'-phosphate</name>
        <dbReference type="ChEBI" id="CHEBI:597326"/>
    </ligand>
</feature>
<evidence type="ECO:0000256" key="10">
    <source>
        <dbReference type="ARBA" id="ARBA00022898"/>
    </source>
</evidence>
<comment type="subcellular location">
    <subcellularLocation>
        <location evidence="2 13">Cytoplasm</location>
    </subcellularLocation>
</comment>
<dbReference type="GO" id="GO:0005737">
    <property type="term" value="C:cytoplasm"/>
    <property type="evidence" value="ECO:0007669"/>
    <property type="project" value="UniProtKB-SubCell"/>
</dbReference>
<evidence type="ECO:0000256" key="13">
    <source>
        <dbReference type="HAMAP-Rule" id="MF_00834"/>
    </source>
</evidence>
<dbReference type="EC" id="2.6.1.62" evidence="13"/>
<comment type="pathway">
    <text evidence="3 13">Cofactor biosynthesis; biotin biosynthesis; 7,8-diaminononanoate from 8-amino-7-oxononanoate (SAM route): step 1/1.</text>
</comment>
<dbReference type="RefSeq" id="WP_084285553.1">
    <property type="nucleotide sequence ID" value="NZ_FWXJ01000017.1"/>
</dbReference>
<evidence type="ECO:0000256" key="12">
    <source>
        <dbReference type="ARBA" id="ARBA00060970"/>
    </source>
</evidence>
<dbReference type="PANTHER" id="PTHR42684:SF17">
    <property type="entry name" value="ADENOSYLMETHIONINE-8-AMINO-7-OXONONANOATE AMINOTRANSFERASE"/>
    <property type="match status" value="1"/>
</dbReference>
<organism evidence="14 15">
    <name type="scientific">Polynucleobacter kasalickyi</name>
    <dbReference type="NCBI Taxonomy" id="1938817"/>
    <lineage>
        <taxon>Bacteria</taxon>
        <taxon>Pseudomonadati</taxon>
        <taxon>Pseudomonadota</taxon>
        <taxon>Betaproteobacteria</taxon>
        <taxon>Burkholderiales</taxon>
        <taxon>Burkholderiaceae</taxon>
        <taxon>Polynucleobacter</taxon>
    </lineage>
</organism>
<dbReference type="STRING" id="1938817.SAMN06296008_11711"/>
<name>A0A1W2BYI6_9BURK</name>
<keyword evidence="9 13" id="KW-0093">Biotin biosynthesis</keyword>
<dbReference type="NCBIfam" id="TIGR00508">
    <property type="entry name" value="bioA"/>
    <property type="match status" value="1"/>
</dbReference>